<evidence type="ECO:0000313" key="1">
    <source>
        <dbReference type="EMBL" id="KML54612.1"/>
    </source>
</evidence>
<gene>
    <name evidence="1" type="ORF">VL15_20825</name>
</gene>
<comment type="caution">
    <text evidence="1">The sequence shown here is derived from an EMBL/GenBank/DDBJ whole genome shotgun (WGS) entry which is preliminary data.</text>
</comment>
<sequence>MNILSTSSLTAPPFPLIDHMRRTRCPGDYGAVLRTAHVIGHIDKWLLLDDSTGRARRASGCLLEPDIGDCVLIWAPVSSHAPPVDDGDSGAPCTYVLTVLARGDSSRATITLPGDAVLESSTDGLRIDAPRVAIAARDRIDADAPHIGLSAQEGRLRVAHLDACAQSIDGRASEVRLVAKHFTATIDRVLYRLGDCFRRVRGVDDTRAGRVRWQVNERAHLHARDVTLLADRQVGIDGERVELG</sequence>
<accession>A0A0J5WV78</accession>
<dbReference type="EMBL" id="LDWR01000036">
    <property type="protein sequence ID" value="KML54612.1"/>
    <property type="molecule type" value="Genomic_DNA"/>
</dbReference>
<dbReference type="Pfam" id="PF12059">
    <property type="entry name" value="DUF3540"/>
    <property type="match status" value="1"/>
</dbReference>
<organism evidence="1 2">
    <name type="scientific">Burkholderia cepacia</name>
    <name type="common">Pseudomonas cepacia</name>
    <dbReference type="NCBI Taxonomy" id="292"/>
    <lineage>
        <taxon>Bacteria</taxon>
        <taxon>Pseudomonadati</taxon>
        <taxon>Pseudomonadota</taxon>
        <taxon>Betaproteobacteria</taxon>
        <taxon>Burkholderiales</taxon>
        <taxon>Burkholderiaceae</taxon>
        <taxon>Burkholderia</taxon>
        <taxon>Burkholderia cepacia complex</taxon>
    </lineage>
</organism>
<proteinExistence type="predicted"/>
<dbReference type="RefSeq" id="WP_048248195.1">
    <property type="nucleotide sequence ID" value="NZ_LDWR01000036.1"/>
</dbReference>
<dbReference type="PATRIC" id="fig|292.27.peg.4270"/>
<dbReference type="InterPro" id="IPR021927">
    <property type="entry name" value="DUF3540"/>
</dbReference>
<reference evidence="1 2" key="1">
    <citation type="submission" date="2015-05" db="EMBL/GenBank/DDBJ databases">
        <title>Draft genome of Burkholderia cepacia LK29.</title>
        <authorList>
            <person name="Chan X.Y."/>
        </authorList>
    </citation>
    <scope>NUCLEOTIDE SEQUENCE [LARGE SCALE GENOMIC DNA]</scope>
    <source>
        <strain evidence="1 2">LK29</strain>
    </source>
</reference>
<name>A0A0J5WV78_BURCE</name>
<evidence type="ECO:0000313" key="2">
    <source>
        <dbReference type="Proteomes" id="UP000036338"/>
    </source>
</evidence>
<protein>
    <submittedName>
        <fullName evidence="1">Type VI secretion protein</fullName>
    </submittedName>
</protein>
<dbReference type="Proteomes" id="UP000036338">
    <property type="component" value="Unassembled WGS sequence"/>
</dbReference>
<dbReference type="AlphaFoldDB" id="A0A0J5WV78"/>